<evidence type="ECO:0000313" key="3">
    <source>
        <dbReference type="Proteomes" id="UP000595009"/>
    </source>
</evidence>
<evidence type="ECO:0000313" key="2">
    <source>
        <dbReference type="EMBL" id="QOR18310.1"/>
    </source>
</evidence>
<sequence length="273" mass="31522">MRHIVLGCLLALFSTTLFAQLKTDLALLNLKGPVKKWEMKVTDLRNSSVLEHKITHFNPQGFKIKEETLDSSAQTKNFVYDEQGRLIKVFWNGDDAVLEYSYRTNSDGTLTVIEKQKFKDSESRVISENTYDKNGLLIIKKEADDSCENECEKLENGMNKYSYHYDEHGNVVEFKNELFTVEPVKYTNKYSDGKLIEQTEFSYGGKELKTFDANGHQIQFEEFPPLGFGDGSKSSLKRWKKTVDNYGNVLKDEEFDEANEPSSTIVEHSYEYY</sequence>
<dbReference type="Proteomes" id="UP000595009">
    <property type="component" value="Chromosome"/>
</dbReference>
<keyword evidence="1" id="KW-0732">Signal</keyword>
<protein>
    <submittedName>
        <fullName evidence="2">Uncharacterized protein</fullName>
    </submittedName>
</protein>
<reference evidence="2 3" key="1">
    <citation type="submission" date="2020-10" db="EMBL/GenBank/DDBJ databases">
        <title>Genomic diversity and antimicrobial resistance of Haemophilus colonising the airways of young children with cystic fibrosis.</title>
        <authorList>
            <person name="Watts S.C."/>
            <person name="Judd L.M."/>
            <person name="Carzino R."/>
            <person name="Ranganathan S."/>
            <person name="Holt K.E."/>
        </authorList>
    </citation>
    <scope>NUCLEOTIDE SEQUENCE [LARGE SCALE GENOMIC DNA]</scope>
    <source>
        <strain evidence="2 3">M1C137_2</strain>
    </source>
</reference>
<dbReference type="EMBL" id="CP063120">
    <property type="protein sequence ID" value="QOR18310.1"/>
    <property type="molecule type" value="Genomic_DNA"/>
</dbReference>
<feature type="chain" id="PRO_5029616142" evidence="1">
    <location>
        <begin position="20"/>
        <end position="273"/>
    </location>
</feature>
<evidence type="ECO:0000256" key="1">
    <source>
        <dbReference type="SAM" id="SignalP"/>
    </source>
</evidence>
<dbReference type="Gene3D" id="2.180.10.10">
    <property type="entry name" value="RHS repeat-associated core"/>
    <property type="match status" value="1"/>
</dbReference>
<dbReference type="AlphaFoldDB" id="A0A7M1P017"/>
<proteinExistence type="predicted"/>
<gene>
    <name evidence="2" type="ORF">INP94_00845</name>
</gene>
<organism evidence="2 3">
    <name type="scientific">Haemophilus parainfluenzae</name>
    <dbReference type="NCBI Taxonomy" id="729"/>
    <lineage>
        <taxon>Bacteria</taxon>
        <taxon>Pseudomonadati</taxon>
        <taxon>Pseudomonadota</taxon>
        <taxon>Gammaproteobacteria</taxon>
        <taxon>Pasteurellales</taxon>
        <taxon>Pasteurellaceae</taxon>
        <taxon>Haemophilus</taxon>
    </lineage>
</organism>
<name>A0A7M1P017_HAEPA</name>
<feature type="signal peptide" evidence="1">
    <location>
        <begin position="1"/>
        <end position="19"/>
    </location>
</feature>
<accession>A0A7M1P017</accession>